<dbReference type="PANTHER" id="PTHR30349">
    <property type="entry name" value="PHAGE INTEGRASE-RELATED"/>
    <property type="match status" value="1"/>
</dbReference>
<keyword evidence="6" id="KW-1185">Reference proteome</keyword>
<evidence type="ECO:0000256" key="1">
    <source>
        <dbReference type="ARBA" id="ARBA00008857"/>
    </source>
</evidence>
<evidence type="ECO:0000313" key="5">
    <source>
        <dbReference type="EMBL" id="OZY55609.1"/>
    </source>
</evidence>
<dbReference type="InterPro" id="IPR013762">
    <property type="entry name" value="Integrase-like_cat_sf"/>
</dbReference>
<evidence type="ECO:0000256" key="3">
    <source>
        <dbReference type="ARBA" id="ARBA00023125"/>
    </source>
</evidence>
<dbReference type="SUPFAM" id="SSF56349">
    <property type="entry name" value="DNA breaking-rejoining enzymes"/>
    <property type="match status" value="1"/>
</dbReference>
<organism evidence="5 6">
    <name type="scientific">Pseudomonas lundensis</name>
    <dbReference type="NCBI Taxonomy" id="86185"/>
    <lineage>
        <taxon>Bacteria</taxon>
        <taxon>Pseudomonadati</taxon>
        <taxon>Pseudomonadota</taxon>
        <taxon>Gammaproteobacteria</taxon>
        <taxon>Pseudomonadales</taxon>
        <taxon>Pseudomonadaceae</taxon>
        <taxon>Pseudomonas</taxon>
    </lineage>
</organism>
<keyword evidence="3" id="KW-0238">DNA-binding</keyword>
<evidence type="ECO:0000256" key="4">
    <source>
        <dbReference type="ARBA" id="ARBA00023172"/>
    </source>
</evidence>
<dbReference type="Proteomes" id="UP000216897">
    <property type="component" value="Unassembled WGS sequence"/>
</dbReference>
<protein>
    <submittedName>
        <fullName evidence="5">Integrase</fullName>
    </submittedName>
</protein>
<dbReference type="InterPro" id="IPR011010">
    <property type="entry name" value="DNA_brk_join_enz"/>
</dbReference>
<evidence type="ECO:0000313" key="6">
    <source>
        <dbReference type="Proteomes" id="UP000216897"/>
    </source>
</evidence>
<reference evidence="5 6" key="1">
    <citation type="submission" date="2017-08" db="EMBL/GenBank/DDBJ databases">
        <title>Genomic and metabolic characterisation of spoilage-associated Pseudomonas species.</title>
        <authorList>
            <person name="Stanborough T."/>
            <person name="Fegan N."/>
            <person name="Powell S.M."/>
            <person name="Singh T."/>
            <person name="Tamplin M.L."/>
            <person name="Chandry P.S."/>
        </authorList>
    </citation>
    <scope>NUCLEOTIDE SEQUENCE [LARGE SCALE GENOMIC DNA]</scope>
    <source>
        <strain evidence="5 6">L1814</strain>
    </source>
</reference>
<evidence type="ECO:0000256" key="2">
    <source>
        <dbReference type="ARBA" id="ARBA00022908"/>
    </source>
</evidence>
<dbReference type="RefSeq" id="WP_048377365.1">
    <property type="nucleotide sequence ID" value="NZ_JAAQXW010000008.1"/>
</dbReference>
<comment type="similarity">
    <text evidence="1">Belongs to the 'phage' integrase family.</text>
</comment>
<gene>
    <name evidence="5" type="ORF">CJF38_09330</name>
</gene>
<dbReference type="Gene3D" id="1.10.443.10">
    <property type="entry name" value="Intergrase catalytic core"/>
    <property type="match status" value="1"/>
</dbReference>
<accession>A0ABX4GN88</accession>
<dbReference type="EMBL" id="NQKG01000006">
    <property type="protein sequence ID" value="OZY55609.1"/>
    <property type="molecule type" value="Genomic_DNA"/>
</dbReference>
<dbReference type="PANTHER" id="PTHR30349:SF41">
    <property type="entry name" value="INTEGRASE_RECOMBINASE PROTEIN MJ0367-RELATED"/>
    <property type="match status" value="1"/>
</dbReference>
<dbReference type="CDD" id="cd00397">
    <property type="entry name" value="DNA_BRE_C"/>
    <property type="match status" value="1"/>
</dbReference>
<dbReference type="InterPro" id="IPR050090">
    <property type="entry name" value="Tyrosine_recombinase_XerCD"/>
</dbReference>
<keyword evidence="4" id="KW-0233">DNA recombination</keyword>
<name>A0ABX4GN88_9PSED</name>
<sequence length="489" mass="57015">MSYTNPRHEGRLILIQNLQDAFAILHVSEMPRGSIESALEGAESNLLYRCDEVGSGNDRDLFNFPFLFSANGNPWHEANDYLLSLMRDRASASRRTDDVRRRASKLLDYLLFCEDNNLDWLDFSGARPPLRPTYKYFYHLINEGRRSNQVINQYTAAVYHFYKYVSEHWHYLDIKRVDTIKQVRFIVQSPKGAKIIDAEKRSQTRRTPPSSSVPLGFVREDGEDLRPLSNLELGALLETINGNKWSTIERLILLISLMTGARKQSVLTIRLRHLKGFTEEKLVPEGAYKLHAGPRTGIDTKFDKAQVLYVPKQLAEELVTLARSPVMRKRREKFRAQLEVSHPGLFIEEDDMYLFLSDQGNCYYMASNDPRYTIVRSPQTGQVTETIKRKLQSTASSRFPKDFSYHWLRATFAYQLYQRLQPLVQEGVLRPGEDIDFIQKRMHHESRETTENYLKLFRMTHEKVIAQEVWEERLFNGSYEVLKVTVQDE</sequence>
<keyword evidence="2" id="KW-0229">DNA integration</keyword>
<comment type="caution">
    <text evidence="5">The sequence shown here is derived from an EMBL/GenBank/DDBJ whole genome shotgun (WGS) entry which is preliminary data.</text>
</comment>
<proteinExistence type="inferred from homology"/>